<evidence type="ECO:0000313" key="4">
    <source>
        <dbReference type="Proteomes" id="UP000266841"/>
    </source>
</evidence>
<dbReference type="PROSITE" id="PS50800">
    <property type="entry name" value="SAP"/>
    <property type="match status" value="1"/>
</dbReference>
<keyword evidence="4" id="KW-1185">Reference proteome</keyword>
<sequence>NWMGSNLGPQNWDRSSGPQPVPNFWGPASTGPQPVPIFWDQSPQPVLKMRYCVWYRAIAKAEQTYLLLVHSRCHDNSLYCLSVDGGPRRSDGAKYTAIDVHAITSGVGSVRVGAHHTDVAVYAAAAGAAAPVRPRGRRFHIATSRPGRSVTSSNEAQQPDANNTTTPVDYSSLTVTNLKSILRDRGLKVSGRKADLVQRLEEYDALNQVGARGLGHDLAPVGTQWKEQKWGDS</sequence>
<dbReference type="OrthoDB" id="207211at2759"/>
<reference evidence="3 4" key="1">
    <citation type="journal article" date="2012" name="Genome Biol.">
        <title>Genome and low-iron response of an oceanic diatom adapted to chronic iron limitation.</title>
        <authorList>
            <person name="Lommer M."/>
            <person name="Specht M."/>
            <person name="Roy A.S."/>
            <person name="Kraemer L."/>
            <person name="Andreson R."/>
            <person name="Gutowska M.A."/>
            <person name="Wolf J."/>
            <person name="Bergner S.V."/>
            <person name="Schilhabel M.B."/>
            <person name="Klostermeier U.C."/>
            <person name="Beiko R.G."/>
            <person name="Rosenstiel P."/>
            <person name="Hippler M."/>
            <person name="Laroche J."/>
        </authorList>
    </citation>
    <scope>NUCLEOTIDE SEQUENCE [LARGE SCALE GENOMIC DNA]</scope>
    <source>
        <strain evidence="3 4">CCMP1005</strain>
    </source>
</reference>
<dbReference type="InterPro" id="IPR036361">
    <property type="entry name" value="SAP_dom_sf"/>
</dbReference>
<proteinExistence type="predicted"/>
<comment type="caution">
    <text evidence="3">The sequence shown here is derived from an EMBL/GenBank/DDBJ whole genome shotgun (WGS) entry which is preliminary data.</text>
</comment>
<feature type="region of interest" description="Disordered" evidence="1">
    <location>
        <begin position="142"/>
        <end position="169"/>
    </location>
</feature>
<dbReference type="Gene3D" id="1.10.720.30">
    <property type="entry name" value="SAP domain"/>
    <property type="match status" value="1"/>
</dbReference>
<feature type="compositionally biased region" description="Polar residues" evidence="1">
    <location>
        <begin position="149"/>
        <end position="169"/>
    </location>
</feature>
<organism evidence="3 4">
    <name type="scientific">Thalassiosira oceanica</name>
    <name type="common">Marine diatom</name>
    <dbReference type="NCBI Taxonomy" id="159749"/>
    <lineage>
        <taxon>Eukaryota</taxon>
        <taxon>Sar</taxon>
        <taxon>Stramenopiles</taxon>
        <taxon>Ochrophyta</taxon>
        <taxon>Bacillariophyta</taxon>
        <taxon>Coscinodiscophyceae</taxon>
        <taxon>Thalassiosirophycidae</taxon>
        <taxon>Thalassiosirales</taxon>
        <taxon>Thalassiosiraceae</taxon>
        <taxon>Thalassiosira</taxon>
    </lineage>
</organism>
<dbReference type="SUPFAM" id="SSF68906">
    <property type="entry name" value="SAP domain"/>
    <property type="match status" value="1"/>
</dbReference>
<feature type="domain" description="SAP" evidence="2">
    <location>
        <begin position="170"/>
        <end position="204"/>
    </location>
</feature>
<evidence type="ECO:0000313" key="3">
    <source>
        <dbReference type="EMBL" id="EJK72808.1"/>
    </source>
</evidence>
<name>K0T2G8_THAOC</name>
<protein>
    <recommendedName>
        <fullName evidence="2">SAP domain-containing protein</fullName>
    </recommendedName>
</protein>
<gene>
    <name evidence="3" type="ORF">THAOC_05620</name>
</gene>
<dbReference type="EMBL" id="AGNL01005268">
    <property type="protein sequence ID" value="EJK72808.1"/>
    <property type="molecule type" value="Genomic_DNA"/>
</dbReference>
<evidence type="ECO:0000256" key="1">
    <source>
        <dbReference type="SAM" id="MobiDB-lite"/>
    </source>
</evidence>
<evidence type="ECO:0000259" key="2">
    <source>
        <dbReference type="PROSITE" id="PS50800"/>
    </source>
</evidence>
<dbReference type="SMART" id="SM00513">
    <property type="entry name" value="SAP"/>
    <property type="match status" value="1"/>
</dbReference>
<dbReference type="InterPro" id="IPR003034">
    <property type="entry name" value="SAP_dom"/>
</dbReference>
<dbReference type="Proteomes" id="UP000266841">
    <property type="component" value="Unassembled WGS sequence"/>
</dbReference>
<accession>K0T2G8</accession>
<dbReference type="AlphaFoldDB" id="K0T2G8"/>
<feature type="non-terminal residue" evidence="3">
    <location>
        <position position="1"/>
    </location>
</feature>
<feature type="region of interest" description="Disordered" evidence="1">
    <location>
        <begin position="1"/>
        <end position="26"/>
    </location>
</feature>
<dbReference type="Pfam" id="PF02037">
    <property type="entry name" value="SAP"/>
    <property type="match status" value="1"/>
</dbReference>
<feature type="compositionally biased region" description="Polar residues" evidence="1">
    <location>
        <begin position="7"/>
        <end position="18"/>
    </location>
</feature>